<dbReference type="EMBL" id="CP037901">
    <property type="protein sequence ID" value="QBP12196.1"/>
    <property type="molecule type" value="Genomic_DNA"/>
</dbReference>
<name>A0A482IW43_9BURK</name>
<dbReference type="Proteomes" id="UP000253772">
    <property type="component" value="Chromosome c2"/>
</dbReference>
<accession>A0A482IW43</accession>
<protein>
    <submittedName>
        <fullName evidence="2">Uncharacterized protein</fullName>
    </submittedName>
</protein>
<dbReference type="RefSeq" id="WP_133428589.1">
    <property type="nucleotide sequence ID" value="NZ_CP026544.1"/>
</dbReference>
<feature type="compositionally biased region" description="Polar residues" evidence="1">
    <location>
        <begin position="1"/>
        <end position="12"/>
    </location>
</feature>
<reference evidence="2 3" key="1">
    <citation type="submission" date="2019-03" db="EMBL/GenBank/DDBJ databases">
        <title>Comparative insights into the high quality Complete genome sequence of highly metal resistant Cupriavidus metallidurans strain BS1 isolated from a gold-copper mine.</title>
        <authorList>
            <person name="Mazhar H.S."/>
            <person name="Rensing C."/>
        </authorList>
    </citation>
    <scope>NUCLEOTIDE SEQUENCE [LARGE SCALE GENOMIC DNA]</scope>
    <source>
        <strain evidence="2 3">BS1</strain>
    </source>
</reference>
<evidence type="ECO:0000313" key="3">
    <source>
        <dbReference type="Proteomes" id="UP000253772"/>
    </source>
</evidence>
<dbReference type="AlphaFoldDB" id="A0A482IW43"/>
<evidence type="ECO:0000313" key="2">
    <source>
        <dbReference type="EMBL" id="QBP12196.1"/>
    </source>
</evidence>
<evidence type="ECO:0000256" key="1">
    <source>
        <dbReference type="SAM" id="MobiDB-lite"/>
    </source>
</evidence>
<proteinExistence type="predicted"/>
<sequence>MATRNLATSGRASSRRRILRAPQPQHGAQSAMAGSPGIARFACIGGNAVTLIDKQAEQYRKAASILVTGNP</sequence>
<feature type="region of interest" description="Disordered" evidence="1">
    <location>
        <begin position="1"/>
        <end position="32"/>
    </location>
</feature>
<gene>
    <name evidence="2" type="ORF">DDF84_020695</name>
</gene>
<organism evidence="2 3">
    <name type="scientific">Cupriavidus metallidurans</name>
    <dbReference type="NCBI Taxonomy" id="119219"/>
    <lineage>
        <taxon>Bacteria</taxon>
        <taxon>Pseudomonadati</taxon>
        <taxon>Pseudomonadota</taxon>
        <taxon>Betaproteobacteria</taxon>
        <taxon>Burkholderiales</taxon>
        <taxon>Burkholderiaceae</taxon>
        <taxon>Cupriavidus</taxon>
    </lineage>
</organism>